<organism evidence="2 3">
    <name type="scientific">Solanum verrucosum</name>
    <dbReference type="NCBI Taxonomy" id="315347"/>
    <lineage>
        <taxon>Eukaryota</taxon>
        <taxon>Viridiplantae</taxon>
        <taxon>Streptophyta</taxon>
        <taxon>Embryophyta</taxon>
        <taxon>Tracheophyta</taxon>
        <taxon>Spermatophyta</taxon>
        <taxon>Magnoliopsida</taxon>
        <taxon>eudicotyledons</taxon>
        <taxon>Gunneridae</taxon>
        <taxon>Pentapetalae</taxon>
        <taxon>asterids</taxon>
        <taxon>lamiids</taxon>
        <taxon>Solanales</taxon>
        <taxon>Solanaceae</taxon>
        <taxon>Solanoideae</taxon>
        <taxon>Solaneae</taxon>
        <taxon>Solanum</taxon>
    </lineage>
</organism>
<name>A0AAF0TJG2_SOLVR</name>
<gene>
    <name evidence="2" type="ORF">MTR67_014664</name>
</gene>
<dbReference type="Pfam" id="PF13966">
    <property type="entry name" value="zf-RVT"/>
    <property type="match status" value="1"/>
</dbReference>
<feature type="domain" description="Reverse transcriptase zinc-binding" evidence="1">
    <location>
        <begin position="22"/>
        <end position="90"/>
    </location>
</feature>
<evidence type="ECO:0000259" key="1">
    <source>
        <dbReference type="Pfam" id="PF13966"/>
    </source>
</evidence>
<evidence type="ECO:0000313" key="3">
    <source>
        <dbReference type="Proteomes" id="UP001234989"/>
    </source>
</evidence>
<evidence type="ECO:0000313" key="2">
    <source>
        <dbReference type="EMBL" id="WMV21279.1"/>
    </source>
</evidence>
<dbReference type="InterPro" id="IPR026960">
    <property type="entry name" value="RVT-Znf"/>
</dbReference>
<sequence>MIITTTTTTDKILWKHSKDGVFSVNIAYKRGLMGMTGAPKYNWNYFWKSDIPTKVKCFTWLVIKRACLIEVLQKKGRQLVPRCFLCNFTGKQITISLTCSNLELVSQRHNHELDNARTYIRSVELLD</sequence>
<proteinExistence type="predicted"/>
<reference evidence="2" key="1">
    <citation type="submission" date="2023-08" db="EMBL/GenBank/DDBJ databases">
        <title>A de novo genome assembly of Solanum verrucosum Schlechtendal, a Mexican diploid species geographically isolated from the other diploid A-genome species in potato relatives.</title>
        <authorList>
            <person name="Hosaka K."/>
        </authorList>
    </citation>
    <scope>NUCLEOTIDE SEQUENCE</scope>
    <source>
        <tissue evidence="2">Young leaves</tissue>
    </source>
</reference>
<dbReference type="AlphaFoldDB" id="A0AAF0TJG2"/>
<keyword evidence="3" id="KW-1185">Reference proteome</keyword>
<protein>
    <recommendedName>
        <fullName evidence="1">Reverse transcriptase zinc-binding domain-containing protein</fullName>
    </recommendedName>
</protein>
<dbReference type="Proteomes" id="UP001234989">
    <property type="component" value="Chromosome 3"/>
</dbReference>
<dbReference type="EMBL" id="CP133614">
    <property type="protein sequence ID" value="WMV21279.1"/>
    <property type="molecule type" value="Genomic_DNA"/>
</dbReference>
<accession>A0AAF0TJG2</accession>